<reference evidence="1 2" key="1">
    <citation type="submission" date="2015-07" db="EMBL/GenBank/DDBJ databases">
        <authorList>
            <consortium name="Pathogen Informatics"/>
        </authorList>
    </citation>
    <scope>NUCLEOTIDE SEQUENCE [LARGE SCALE GENOMIC DNA]</scope>
    <source>
        <strain evidence="1 2">A325</strain>
    </source>
</reference>
<organism evidence="1 2">
    <name type="scientific">Vibrio cholerae</name>
    <dbReference type="NCBI Taxonomy" id="666"/>
    <lineage>
        <taxon>Bacteria</taxon>
        <taxon>Pseudomonadati</taxon>
        <taxon>Pseudomonadota</taxon>
        <taxon>Gammaproteobacteria</taxon>
        <taxon>Vibrionales</taxon>
        <taxon>Vibrionaceae</taxon>
        <taxon>Vibrio</taxon>
    </lineage>
</organism>
<proteinExistence type="predicted"/>
<protein>
    <submittedName>
        <fullName evidence="1">Uncharacterized protein</fullName>
    </submittedName>
</protein>
<evidence type="ECO:0000313" key="1">
    <source>
        <dbReference type="EMBL" id="CSC77147.1"/>
    </source>
</evidence>
<dbReference type="AlphaFoldDB" id="A0A655ZQ39"/>
<sequence length="71" mass="8366">MHITHWEAFDCCTRVTEQHTPSTVAIHQVVDQLLARQSNFVLAGVAFQRFKQRLHILLRQKLSDFIFRFIA</sequence>
<name>A0A655ZQ39_VIBCL</name>
<accession>A0A655ZQ39</accession>
<gene>
    <name evidence="1" type="ORF">ERS013201_03511</name>
</gene>
<dbReference type="Proteomes" id="UP000046067">
    <property type="component" value="Unassembled WGS sequence"/>
</dbReference>
<dbReference type="EMBL" id="CWQJ01000032">
    <property type="protein sequence ID" value="CSC77147.1"/>
    <property type="molecule type" value="Genomic_DNA"/>
</dbReference>
<evidence type="ECO:0000313" key="2">
    <source>
        <dbReference type="Proteomes" id="UP000046067"/>
    </source>
</evidence>